<dbReference type="EMBL" id="ML208293">
    <property type="protein sequence ID" value="TFK71779.1"/>
    <property type="molecule type" value="Genomic_DNA"/>
</dbReference>
<evidence type="ECO:0000313" key="2">
    <source>
        <dbReference type="Proteomes" id="UP000308600"/>
    </source>
</evidence>
<evidence type="ECO:0000313" key="1">
    <source>
        <dbReference type="EMBL" id="TFK71779.1"/>
    </source>
</evidence>
<protein>
    <submittedName>
        <fullName evidence="1">Uncharacterized protein</fullName>
    </submittedName>
</protein>
<reference evidence="1 2" key="1">
    <citation type="journal article" date="2019" name="Nat. Ecol. Evol.">
        <title>Megaphylogeny resolves global patterns of mushroom evolution.</title>
        <authorList>
            <person name="Varga T."/>
            <person name="Krizsan K."/>
            <person name="Foldi C."/>
            <person name="Dima B."/>
            <person name="Sanchez-Garcia M."/>
            <person name="Sanchez-Ramirez S."/>
            <person name="Szollosi G.J."/>
            <person name="Szarkandi J.G."/>
            <person name="Papp V."/>
            <person name="Albert L."/>
            <person name="Andreopoulos W."/>
            <person name="Angelini C."/>
            <person name="Antonin V."/>
            <person name="Barry K.W."/>
            <person name="Bougher N.L."/>
            <person name="Buchanan P."/>
            <person name="Buyck B."/>
            <person name="Bense V."/>
            <person name="Catcheside P."/>
            <person name="Chovatia M."/>
            <person name="Cooper J."/>
            <person name="Damon W."/>
            <person name="Desjardin D."/>
            <person name="Finy P."/>
            <person name="Geml J."/>
            <person name="Haridas S."/>
            <person name="Hughes K."/>
            <person name="Justo A."/>
            <person name="Karasinski D."/>
            <person name="Kautmanova I."/>
            <person name="Kiss B."/>
            <person name="Kocsube S."/>
            <person name="Kotiranta H."/>
            <person name="LaButti K.M."/>
            <person name="Lechner B.E."/>
            <person name="Liimatainen K."/>
            <person name="Lipzen A."/>
            <person name="Lukacs Z."/>
            <person name="Mihaltcheva S."/>
            <person name="Morgado L.N."/>
            <person name="Niskanen T."/>
            <person name="Noordeloos M.E."/>
            <person name="Ohm R.A."/>
            <person name="Ortiz-Santana B."/>
            <person name="Ovrebo C."/>
            <person name="Racz N."/>
            <person name="Riley R."/>
            <person name="Savchenko A."/>
            <person name="Shiryaev A."/>
            <person name="Soop K."/>
            <person name="Spirin V."/>
            <person name="Szebenyi C."/>
            <person name="Tomsovsky M."/>
            <person name="Tulloss R.E."/>
            <person name="Uehling J."/>
            <person name="Grigoriev I.V."/>
            <person name="Vagvolgyi C."/>
            <person name="Papp T."/>
            <person name="Martin F.M."/>
            <person name="Miettinen O."/>
            <person name="Hibbett D.S."/>
            <person name="Nagy L.G."/>
        </authorList>
    </citation>
    <scope>NUCLEOTIDE SEQUENCE [LARGE SCALE GENOMIC DNA]</scope>
    <source>
        <strain evidence="1 2">NL-1719</strain>
    </source>
</reference>
<dbReference type="Proteomes" id="UP000308600">
    <property type="component" value="Unassembled WGS sequence"/>
</dbReference>
<accession>A0ACD3B2G1</accession>
<organism evidence="1 2">
    <name type="scientific">Pluteus cervinus</name>
    <dbReference type="NCBI Taxonomy" id="181527"/>
    <lineage>
        <taxon>Eukaryota</taxon>
        <taxon>Fungi</taxon>
        <taxon>Dikarya</taxon>
        <taxon>Basidiomycota</taxon>
        <taxon>Agaricomycotina</taxon>
        <taxon>Agaricomycetes</taxon>
        <taxon>Agaricomycetidae</taxon>
        <taxon>Agaricales</taxon>
        <taxon>Pluteineae</taxon>
        <taxon>Pluteaceae</taxon>
        <taxon>Pluteus</taxon>
    </lineage>
</organism>
<keyword evidence="2" id="KW-1185">Reference proteome</keyword>
<sequence>MPPTRPGPLQDLPIEYFRSPAPSSHPASRPLKRPLSPGPLGPFGHSPTKRRLVNDEGTNHHEKDSGRSIPPSYGTTSPSRFSEAVQRHGSPAKKQDNGSAKQDINTSCHDNVLNTSKPSTDTSLDYTKDYFPLPQRQAAPSSSSAPGDSCHYPGFQVYVDPHSPTPGSSDNSTPPYDPHLEKEVDEFKENRPPVWKLSPATQAHLGLVPLPKAMGGDAAQEKSYSMSPPSKINIVDVDNDVQMVDVDETPRHNRIFFSRNVRTPNSSSVTRKALRQLMEDEIDIGEEEEAD</sequence>
<name>A0ACD3B2G1_9AGAR</name>
<gene>
    <name evidence="1" type="ORF">BDN72DRAFT_837164</name>
</gene>
<proteinExistence type="predicted"/>